<accession>T1KNY4</accession>
<reference evidence="2" key="1">
    <citation type="submission" date="2011-08" db="EMBL/GenBank/DDBJ databases">
        <authorList>
            <person name="Rombauts S."/>
        </authorList>
    </citation>
    <scope>NUCLEOTIDE SEQUENCE</scope>
    <source>
        <strain evidence="2">London</strain>
    </source>
</reference>
<dbReference type="EMBL" id="CAEY01000278">
    <property type="status" value="NOT_ANNOTATED_CDS"/>
    <property type="molecule type" value="Genomic_DNA"/>
</dbReference>
<evidence type="ECO:0000313" key="2">
    <source>
        <dbReference type="Proteomes" id="UP000015104"/>
    </source>
</evidence>
<dbReference type="AlphaFoldDB" id="T1KNY4"/>
<dbReference type="Proteomes" id="UP000015104">
    <property type="component" value="Unassembled WGS sequence"/>
</dbReference>
<keyword evidence="2" id="KW-1185">Reference proteome</keyword>
<sequence length="729" mass="85976">MNANSNVPGKVTIKVKLSDEDYHDIVLDWSDESCEYKQQLFMRKLASFTRVPIEYFTSVIVSHEQDTRIFHNQETKYRIDMFKPVENETFMSIFSDGDCFCLNTIFFWSNLDNGLVIQFELESSDRANVSQCSRFWCQYTSTRSLMDKRVKILTNSELNAKLNAASERRHVDNGAEFRRLYFGYNINQVHSMYFHCRSEDMDFLPERLYSPNRVICKLKLIKPYSEGQLLALHTNTELNNSSSCYSVSSRNAQIRYEFNRYNIKSFVDESEIEDQSAYYVKWLYDLKNINKDVFTENISRDDPKNIDGTIVMIDRKIDEDYHDIVLDWSDESCEYKQQLFMRKLASFTRVPIEYFTNVFLFHGPDTHVFHNQETKYRIDMAEPVENETFISIFNDGDCFCVNTTFCWSDQKNGLVIQFELATPDRANVSQCDWFWCQYTSTRSLMDKRVKLLTNSELNAKLNAANERRHDDGAEFSRIYSDYNINQVHSLYFHCSSDDMHFPPERLYSPNRGGRLVFLCFQQKGCFKHIVSVLHDEDYHDIVLDWSDESCEYKQQLFMRKLASFTKVPIECFTIVILSHRLDTCILHNQETKYRIDMVEPVENETFIRIFNDGDCFCVHTSFCYSTRRKGLLIEFGVASSDVVSVSECDWFWCQYTSTRAIMDRRVKLLTNAELNAKLNAANERRHDDGAEFSRIYSDYNINQVHSMYFCCRDGDMDFPPDRRYSPNRG</sequence>
<protein>
    <submittedName>
        <fullName evidence="1">Uncharacterized protein</fullName>
    </submittedName>
</protein>
<reference evidence="1" key="2">
    <citation type="submission" date="2015-06" db="UniProtKB">
        <authorList>
            <consortium name="EnsemblMetazoa"/>
        </authorList>
    </citation>
    <scope>IDENTIFICATION</scope>
</reference>
<dbReference type="HOGENOM" id="CLU_380077_0_0_1"/>
<proteinExistence type="predicted"/>
<evidence type="ECO:0000313" key="1">
    <source>
        <dbReference type="EnsemblMetazoa" id="tetur16g02630.1"/>
    </source>
</evidence>
<organism evidence="1 2">
    <name type="scientific">Tetranychus urticae</name>
    <name type="common">Two-spotted spider mite</name>
    <dbReference type="NCBI Taxonomy" id="32264"/>
    <lineage>
        <taxon>Eukaryota</taxon>
        <taxon>Metazoa</taxon>
        <taxon>Ecdysozoa</taxon>
        <taxon>Arthropoda</taxon>
        <taxon>Chelicerata</taxon>
        <taxon>Arachnida</taxon>
        <taxon>Acari</taxon>
        <taxon>Acariformes</taxon>
        <taxon>Trombidiformes</taxon>
        <taxon>Prostigmata</taxon>
        <taxon>Eleutherengona</taxon>
        <taxon>Raphignathae</taxon>
        <taxon>Tetranychoidea</taxon>
        <taxon>Tetranychidae</taxon>
        <taxon>Tetranychus</taxon>
    </lineage>
</organism>
<name>T1KNY4_TETUR</name>
<dbReference type="EnsemblMetazoa" id="tetur16g02630.1">
    <property type="protein sequence ID" value="tetur16g02630.1"/>
    <property type="gene ID" value="tetur16g02630"/>
</dbReference>